<evidence type="ECO:0000256" key="1">
    <source>
        <dbReference type="ARBA" id="ARBA00022729"/>
    </source>
</evidence>
<keyword evidence="3" id="KW-0378">Hydrolase</keyword>
<keyword evidence="4" id="KW-0325">Glycoprotein</keyword>
<dbReference type="PROSITE" id="PS51470">
    <property type="entry name" value="FG_GAP"/>
    <property type="match status" value="2"/>
</dbReference>
<sequence>MRTSVLALWTCARKVRPHELRRWRGWLSVSLGVWWCALALSPVGAQVPSGAVPSVSSRSQGFILNGSSTNDFSGKSVSGAGDVNGDGLDDVIVGADSASPDGLNIAGRSYVVFGKRNNRPVELADIESGTSPRGFVINGSTANDNSGRSVSGAGDVNGDGLDDVIVGASGADPAGRYDAGRSYVVFGKRNTQPVELADIESGTSPHGFVINGSTANDNSGESVSGAGDVNGDGLDDVIVGAVNAFDGVTDSLRSGLQEHHSPLTLAISLPPFLTHVHQLLYQ</sequence>
<gene>
    <name evidence="5" type="ORF">ISF26_05470</name>
</gene>
<protein>
    <submittedName>
        <fullName evidence="5">VCBS repeat-containing protein</fullName>
    </submittedName>
</protein>
<dbReference type="SMART" id="SM00191">
    <property type="entry name" value="Int_alpha"/>
    <property type="match status" value="3"/>
</dbReference>
<evidence type="ECO:0000256" key="4">
    <source>
        <dbReference type="ARBA" id="ARBA00023180"/>
    </source>
</evidence>
<evidence type="ECO:0000313" key="6">
    <source>
        <dbReference type="Proteomes" id="UP001054846"/>
    </source>
</evidence>
<dbReference type="InterPro" id="IPR013517">
    <property type="entry name" value="FG-GAP"/>
</dbReference>
<accession>A0ABY3PPQ4</accession>
<dbReference type="Pfam" id="PF01839">
    <property type="entry name" value="FG-GAP"/>
    <property type="match status" value="2"/>
</dbReference>
<keyword evidence="6" id="KW-1185">Reference proteome</keyword>
<dbReference type="PANTHER" id="PTHR23221:SF7">
    <property type="entry name" value="PHOSPHATIDYLINOSITOL-GLYCAN-SPECIFIC PHOSPHOLIPASE D"/>
    <property type="match status" value="1"/>
</dbReference>
<dbReference type="Proteomes" id="UP001054846">
    <property type="component" value="Chromosome"/>
</dbReference>
<dbReference type="Gene3D" id="2.130.10.130">
    <property type="entry name" value="Integrin alpha, N-terminal"/>
    <property type="match status" value="2"/>
</dbReference>
<organism evidence="5 6">
    <name type="scientific">Gloeobacter morelensis MG652769</name>
    <dbReference type="NCBI Taxonomy" id="2781736"/>
    <lineage>
        <taxon>Bacteria</taxon>
        <taxon>Bacillati</taxon>
        <taxon>Cyanobacteriota</taxon>
        <taxon>Cyanophyceae</taxon>
        <taxon>Gloeobacterales</taxon>
        <taxon>Gloeobacteraceae</taxon>
        <taxon>Gloeobacter</taxon>
        <taxon>Gloeobacter morelensis</taxon>
    </lineage>
</organism>
<dbReference type="InterPro" id="IPR013519">
    <property type="entry name" value="Int_alpha_beta-p"/>
</dbReference>
<keyword evidence="1" id="KW-0732">Signal</keyword>
<dbReference type="PANTHER" id="PTHR23221">
    <property type="entry name" value="GLYCOSYLPHOSPHATIDYLINOSITOL PHOSPHOLIPASE D"/>
    <property type="match status" value="1"/>
</dbReference>
<dbReference type="InterPro" id="IPR028994">
    <property type="entry name" value="Integrin_alpha_N"/>
</dbReference>
<evidence type="ECO:0000256" key="3">
    <source>
        <dbReference type="ARBA" id="ARBA00022801"/>
    </source>
</evidence>
<dbReference type="SUPFAM" id="SSF69318">
    <property type="entry name" value="Integrin alpha N-terminal domain"/>
    <property type="match status" value="1"/>
</dbReference>
<proteinExistence type="predicted"/>
<keyword evidence="2" id="KW-0677">Repeat</keyword>
<evidence type="ECO:0000256" key="2">
    <source>
        <dbReference type="ARBA" id="ARBA00022737"/>
    </source>
</evidence>
<dbReference type="RefSeq" id="WP_230842908.1">
    <property type="nucleotide sequence ID" value="NZ_CP063845.1"/>
</dbReference>
<reference evidence="5 6" key="1">
    <citation type="journal article" date="2021" name="Genome Biol. Evol.">
        <title>Complete Genome Sequencing of a Novel Gloeobacter Species from a Waterfall Cave in Mexico.</title>
        <authorList>
            <person name="Saw J.H."/>
            <person name="Cardona T."/>
            <person name="Montejano G."/>
        </authorList>
    </citation>
    <scope>NUCLEOTIDE SEQUENCE [LARGE SCALE GENOMIC DNA]</scope>
    <source>
        <strain evidence="5">MG652769</strain>
    </source>
</reference>
<name>A0ABY3PPQ4_9CYAN</name>
<dbReference type="EMBL" id="CP063845">
    <property type="protein sequence ID" value="UFP95687.1"/>
    <property type="molecule type" value="Genomic_DNA"/>
</dbReference>
<evidence type="ECO:0000313" key="5">
    <source>
        <dbReference type="EMBL" id="UFP95687.1"/>
    </source>
</evidence>